<keyword evidence="3" id="KW-1185">Reference proteome</keyword>
<reference evidence="2 3" key="1">
    <citation type="submission" date="2019-10" db="EMBL/GenBank/DDBJ databases">
        <title>Whole genome shotgun sequence of Acrocarpospora macrocephala NBRC 16266.</title>
        <authorList>
            <person name="Ichikawa N."/>
            <person name="Kimura A."/>
            <person name="Kitahashi Y."/>
            <person name="Komaki H."/>
            <person name="Oguchi A."/>
        </authorList>
    </citation>
    <scope>NUCLEOTIDE SEQUENCE [LARGE SCALE GENOMIC DNA]</scope>
    <source>
        <strain evidence="2 3">NBRC 16266</strain>
    </source>
</reference>
<feature type="region of interest" description="Disordered" evidence="1">
    <location>
        <begin position="1"/>
        <end position="27"/>
    </location>
</feature>
<proteinExistence type="predicted"/>
<dbReference type="EMBL" id="BLAE01000020">
    <property type="protein sequence ID" value="GES10242.1"/>
    <property type="molecule type" value="Genomic_DNA"/>
</dbReference>
<evidence type="ECO:0000256" key="1">
    <source>
        <dbReference type="SAM" id="MobiDB-lite"/>
    </source>
</evidence>
<name>A0A5M3WQ29_9ACTN</name>
<organism evidence="2 3">
    <name type="scientific">Acrocarpospora macrocephala</name>
    <dbReference type="NCBI Taxonomy" id="150177"/>
    <lineage>
        <taxon>Bacteria</taxon>
        <taxon>Bacillati</taxon>
        <taxon>Actinomycetota</taxon>
        <taxon>Actinomycetes</taxon>
        <taxon>Streptosporangiales</taxon>
        <taxon>Streptosporangiaceae</taxon>
        <taxon>Acrocarpospora</taxon>
    </lineage>
</organism>
<sequence length="111" mass="11224">MPSAHPVPSAASANGLHRPSAASPPWALKSMNMPGVAITVTPPASARPHSPERSACAARCNATREEEHAVSTVTAGPSSPSVYEIRPVATLPAVPVLAKLRTSGGNSTLGP</sequence>
<feature type="compositionally biased region" description="Low complexity" evidence="1">
    <location>
        <begin position="1"/>
        <end position="13"/>
    </location>
</feature>
<evidence type="ECO:0000313" key="3">
    <source>
        <dbReference type="Proteomes" id="UP000331127"/>
    </source>
</evidence>
<protein>
    <submittedName>
        <fullName evidence="2">Uncharacterized protein</fullName>
    </submittedName>
</protein>
<gene>
    <name evidence="2" type="ORF">Amac_038390</name>
</gene>
<feature type="region of interest" description="Disordered" evidence="1">
    <location>
        <begin position="39"/>
        <end position="59"/>
    </location>
</feature>
<accession>A0A5M3WQ29</accession>
<dbReference type="Proteomes" id="UP000331127">
    <property type="component" value="Unassembled WGS sequence"/>
</dbReference>
<dbReference type="AlphaFoldDB" id="A0A5M3WQ29"/>
<evidence type="ECO:0000313" key="2">
    <source>
        <dbReference type="EMBL" id="GES10242.1"/>
    </source>
</evidence>
<comment type="caution">
    <text evidence="2">The sequence shown here is derived from an EMBL/GenBank/DDBJ whole genome shotgun (WGS) entry which is preliminary data.</text>
</comment>